<dbReference type="PRINTS" id="PR00633">
    <property type="entry name" value="RCCNDNSATION"/>
</dbReference>
<dbReference type="InterPro" id="IPR051709">
    <property type="entry name" value="Ub-ligase/GTPase-reg"/>
</dbReference>
<feature type="domain" description="RCC1-like" evidence="2">
    <location>
        <begin position="455"/>
        <end position="770"/>
    </location>
</feature>
<dbReference type="InterPro" id="IPR058923">
    <property type="entry name" value="RCC1-like_dom"/>
</dbReference>
<dbReference type="Pfam" id="PF25390">
    <property type="entry name" value="WD40_RLD"/>
    <property type="match status" value="1"/>
</dbReference>
<comment type="caution">
    <text evidence="3">The sequence shown here is derived from an EMBL/GenBank/DDBJ whole genome shotgun (WGS) entry which is preliminary data.</text>
</comment>
<organism evidence="3 4">
    <name type="scientific">Pyxidicoccus fallax</name>
    <dbReference type="NCBI Taxonomy" id="394095"/>
    <lineage>
        <taxon>Bacteria</taxon>
        <taxon>Pseudomonadati</taxon>
        <taxon>Myxococcota</taxon>
        <taxon>Myxococcia</taxon>
        <taxon>Myxococcales</taxon>
        <taxon>Cystobacterineae</taxon>
        <taxon>Myxococcaceae</taxon>
        <taxon>Pyxidicoccus</taxon>
    </lineage>
</organism>
<dbReference type="Gene3D" id="2.130.10.30">
    <property type="entry name" value="Regulator of chromosome condensation 1/beta-lactamase-inhibitor protein II"/>
    <property type="match status" value="3"/>
</dbReference>
<proteinExistence type="predicted"/>
<dbReference type="InterPro" id="IPR009091">
    <property type="entry name" value="RCC1/BLIP-II"/>
</dbReference>
<evidence type="ECO:0000313" key="4">
    <source>
        <dbReference type="Proteomes" id="UP000518300"/>
    </source>
</evidence>
<accession>A0A848LS40</accession>
<dbReference type="EMBL" id="JABBJJ010000253">
    <property type="protein sequence ID" value="NMO20576.1"/>
    <property type="molecule type" value="Genomic_DNA"/>
</dbReference>
<dbReference type="PROSITE" id="PS50012">
    <property type="entry name" value="RCC1_3"/>
    <property type="match status" value="6"/>
</dbReference>
<keyword evidence="4" id="KW-1185">Reference proteome</keyword>
<dbReference type="PANTHER" id="PTHR45622:SF70">
    <property type="entry name" value="SECRETION-REGULATING GUANINE NUCLEOTIDE EXCHANGE FACTOR"/>
    <property type="match status" value="1"/>
</dbReference>
<dbReference type="PANTHER" id="PTHR45622">
    <property type="entry name" value="UBIQUITIN-PROTEIN LIGASE E3A-RELATED"/>
    <property type="match status" value="1"/>
</dbReference>
<gene>
    <name evidence="3" type="ORF">HG543_37800</name>
</gene>
<protein>
    <submittedName>
        <fullName evidence="3">RTX toxin</fullName>
    </submittedName>
</protein>
<dbReference type="RefSeq" id="WP_169349787.1">
    <property type="nucleotide sequence ID" value="NZ_JABBJJ010000253.1"/>
</dbReference>
<dbReference type="InterPro" id="IPR000408">
    <property type="entry name" value="Reg_chr_condens"/>
</dbReference>
<dbReference type="AlphaFoldDB" id="A0A848LS40"/>
<evidence type="ECO:0000259" key="2">
    <source>
        <dbReference type="Pfam" id="PF25390"/>
    </source>
</evidence>
<dbReference type="SUPFAM" id="SSF50985">
    <property type="entry name" value="RCC1/BLIP-II"/>
    <property type="match status" value="2"/>
</dbReference>
<sequence>MKKPSGSSVRFRGVLGAVLTLLSAPWMGMGCGESKPAEPPVVEEQGQTAEARFRINIDEATAESRPGGVSAQAFRAQDVVRIVVDVYEQGQGQTPLFINFELTQTPNTTQWTGTLPFLPRGKVLTFFARAHGAQSTTLPLFSGSTDQELTADFSDVAIRLAPSNDGAEIALPRVKRISIPSTFTSGQPGNISFLVEANTGERLTYAISTAPASGGGAFFPVNGGITLLATSGTFVSQYVPGAVSTQSEFVHTVKVTNEAGHSVTTTFKTKVKPGGTTPGVNNTDVTVLFNPVINGLDGNRLVGTGNVTFTATVADDGPADALTYAWGFTPAEAQDPAPILTAQTNPTVLQNYTTSVRGLLTLAVTDGNGGTTTLEYTLTPDQFPDDPTVASPLTGIHTIRAGENHTCALFNNGTLRCWGRNHLGQLGYGNTLPVGTTSTNLPYMAGDVAMLNPGTRLATGGNHTCALLDNGLVRCWGNNQFGQLGYNTTQHLGDGEPIASFGYVNLGGNAVKLSAGHEHTCALMDTQKVRCWGRNQYGQLGYGNINTIGDNEQPWRAGDVDVGAPVQDIAAGGYHTCALLTDGNVRCWGYGDLGQLGYGSSANVGDNENPSSVGNVTVGGPVLQLSGGTYHTCALLNTGRVRCWGYGHHGQLGYGLSGAGASVYLPTSAGDVNLGTPTTRALQVAAGGNHTCALLDTGGVKCWGYGENGRLGYGNRTSQSAPPATTVNLDGATAYQLTAGDAHTCALLSTGKARCWGLGLYGQLGLGGTVDIGDNELPATDVQLLPPTPAP</sequence>
<dbReference type="GO" id="GO:0005737">
    <property type="term" value="C:cytoplasm"/>
    <property type="evidence" value="ECO:0007669"/>
    <property type="project" value="TreeGrafter"/>
</dbReference>
<evidence type="ECO:0000256" key="1">
    <source>
        <dbReference type="ARBA" id="ARBA00022737"/>
    </source>
</evidence>
<keyword evidence="1" id="KW-0677">Repeat</keyword>
<reference evidence="3 4" key="1">
    <citation type="submission" date="2020-04" db="EMBL/GenBank/DDBJ databases">
        <title>Draft genome of Pyxidicoccus fallax type strain.</title>
        <authorList>
            <person name="Whitworth D.E."/>
        </authorList>
    </citation>
    <scope>NUCLEOTIDE SEQUENCE [LARGE SCALE GENOMIC DNA]</scope>
    <source>
        <strain evidence="3 4">DSM 14698</strain>
    </source>
</reference>
<dbReference type="Proteomes" id="UP000518300">
    <property type="component" value="Unassembled WGS sequence"/>
</dbReference>
<dbReference type="PROSITE" id="PS51257">
    <property type="entry name" value="PROKAR_LIPOPROTEIN"/>
    <property type="match status" value="1"/>
</dbReference>
<dbReference type="Pfam" id="PF13540">
    <property type="entry name" value="RCC1_2"/>
    <property type="match status" value="1"/>
</dbReference>
<evidence type="ECO:0000313" key="3">
    <source>
        <dbReference type="EMBL" id="NMO20576.1"/>
    </source>
</evidence>
<name>A0A848LS40_9BACT</name>